<feature type="transmembrane region" description="Helical" evidence="8">
    <location>
        <begin position="494"/>
        <end position="512"/>
    </location>
</feature>
<feature type="transmembrane region" description="Helical" evidence="8">
    <location>
        <begin position="348"/>
        <end position="369"/>
    </location>
</feature>
<keyword evidence="4 8" id="KW-0812">Transmembrane</keyword>
<keyword evidence="3" id="KW-0808">Transferase</keyword>
<feature type="transmembrane region" description="Helical" evidence="8">
    <location>
        <begin position="223"/>
        <end position="245"/>
    </location>
</feature>
<feature type="transmembrane region" description="Helical" evidence="8">
    <location>
        <begin position="149"/>
        <end position="173"/>
    </location>
</feature>
<reference evidence="10 11" key="1">
    <citation type="journal article" date="2020" name="Int. J. Syst. Evol. Microbiol.">
        <title>Novel acetic acid bacteria from cider fermentations: Acetobacter conturbans sp. nov. and Acetobacter fallax sp. nov.</title>
        <authorList>
            <person name="Sombolestani A.S."/>
            <person name="Cleenwerck I."/>
            <person name="Cnockaert M."/>
            <person name="Borremans W."/>
            <person name="Wieme A.D."/>
            <person name="De Vuyst L."/>
            <person name="Vandamme P."/>
        </authorList>
    </citation>
    <scope>NUCLEOTIDE SEQUENCE [LARGE SCALE GENOMIC DNA]</scope>
    <source>
        <strain evidence="10 11">LMG 30640</strain>
    </source>
</reference>
<dbReference type="PANTHER" id="PTHR34697">
    <property type="entry name" value="PHOSPHATIDYLGLYCEROL LYSYLTRANSFERASE"/>
    <property type="match status" value="1"/>
</dbReference>
<feature type="transmembrane region" description="Helical" evidence="8">
    <location>
        <begin position="404"/>
        <end position="425"/>
    </location>
</feature>
<keyword evidence="6 8" id="KW-0472">Membrane</keyword>
<dbReference type="EMBL" id="WOTB01000011">
    <property type="protein sequence ID" value="NHN85003.1"/>
    <property type="molecule type" value="Genomic_DNA"/>
</dbReference>
<evidence type="ECO:0000313" key="10">
    <source>
        <dbReference type="EMBL" id="NHN85003.1"/>
    </source>
</evidence>
<evidence type="ECO:0000256" key="7">
    <source>
        <dbReference type="SAM" id="MobiDB-lite"/>
    </source>
</evidence>
<feature type="compositionally biased region" description="Low complexity" evidence="7">
    <location>
        <begin position="24"/>
        <end position="36"/>
    </location>
</feature>
<evidence type="ECO:0000259" key="9">
    <source>
        <dbReference type="Pfam" id="PF09924"/>
    </source>
</evidence>
<evidence type="ECO:0000256" key="2">
    <source>
        <dbReference type="ARBA" id="ARBA00022475"/>
    </source>
</evidence>
<feature type="compositionally biased region" description="Polar residues" evidence="7">
    <location>
        <begin position="43"/>
        <end position="53"/>
    </location>
</feature>
<feature type="region of interest" description="Disordered" evidence="7">
    <location>
        <begin position="1"/>
        <end position="57"/>
    </location>
</feature>
<dbReference type="Pfam" id="PF09924">
    <property type="entry name" value="LPG_synthase_C"/>
    <property type="match status" value="1"/>
</dbReference>
<keyword evidence="2" id="KW-1003">Cell membrane</keyword>
<feature type="transmembrane region" description="Helical" evidence="8">
    <location>
        <begin position="185"/>
        <end position="211"/>
    </location>
</feature>
<evidence type="ECO:0000256" key="3">
    <source>
        <dbReference type="ARBA" id="ARBA00022679"/>
    </source>
</evidence>
<feature type="transmembrane region" description="Helical" evidence="8">
    <location>
        <begin position="294"/>
        <end position="312"/>
    </location>
</feature>
<evidence type="ECO:0000256" key="6">
    <source>
        <dbReference type="ARBA" id="ARBA00023136"/>
    </source>
</evidence>
<feature type="transmembrane region" description="Helical" evidence="8">
    <location>
        <begin position="266"/>
        <end position="288"/>
    </location>
</feature>
<feature type="transmembrane region" description="Helical" evidence="8">
    <location>
        <begin position="469"/>
        <end position="488"/>
    </location>
</feature>
<feature type="domain" description="Phosphatidylglycerol lysyltransferase C-terminal" evidence="9">
    <location>
        <begin position="621"/>
        <end position="686"/>
    </location>
</feature>
<comment type="caution">
    <text evidence="10">The sequence shown here is derived from an EMBL/GenBank/DDBJ whole genome shotgun (WGS) entry which is preliminary data.</text>
</comment>
<protein>
    <submittedName>
        <fullName evidence="10">DUF2156 domain-containing protein</fullName>
    </submittedName>
</protein>
<evidence type="ECO:0000256" key="8">
    <source>
        <dbReference type="SAM" id="Phobius"/>
    </source>
</evidence>
<comment type="subcellular location">
    <subcellularLocation>
        <location evidence="1">Cell membrane</location>
        <topology evidence="1">Multi-pass membrane protein</topology>
    </subcellularLocation>
</comment>
<dbReference type="InterPro" id="IPR051211">
    <property type="entry name" value="PG_lysyltransferase"/>
</dbReference>
<feature type="transmembrane region" description="Helical" evidence="8">
    <location>
        <begin position="437"/>
        <end position="462"/>
    </location>
</feature>
<name>A0ABX0JQF1_9PROT</name>
<gene>
    <name evidence="10" type="ORF">GOB93_10160</name>
</gene>
<keyword evidence="11" id="KW-1185">Reference proteome</keyword>
<feature type="transmembrane region" description="Helical" evidence="8">
    <location>
        <begin position="563"/>
        <end position="582"/>
    </location>
</feature>
<evidence type="ECO:0000256" key="4">
    <source>
        <dbReference type="ARBA" id="ARBA00022692"/>
    </source>
</evidence>
<dbReference type="Pfam" id="PF03706">
    <property type="entry name" value="LPG_synthase_TM"/>
    <property type="match status" value="1"/>
</dbReference>
<evidence type="ECO:0000256" key="5">
    <source>
        <dbReference type="ARBA" id="ARBA00022989"/>
    </source>
</evidence>
<evidence type="ECO:0000313" key="11">
    <source>
        <dbReference type="Proteomes" id="UP000635278"/>
    </source>
</evidence>
<sequence>MTKRVTEPVAGPVTETESCPSFFTAADQAGTQGGTAPDHASPNDASPDNTSSGHVPPDHVPPAGWKRWLRHAPHLLGLVLMVAAILVVRRELHTLSMADIRTALRGISHRALLAGVGCTFLSYFILSFYDRLAVIQVGHRRLSFLRTAFAAFCSYVLSHNLGFSAVSGAAVRFRLYRNWGLPPFAIAQIIAFCSATYLLGAAVLIGSVLLIEPGVLPVLGDRVPVVLLRAAGVLLWLGVLAYIGATLKWRELTIRGRQIELPSAPMAIAQTVVAAADVAATAAIAFVLLPPGTLDYGSFLAIYIASYTAGLVASVPGGLGVFDGAMLLALGPYLPAPQILGTILVFRLFYYIVPLFLAGGMFAGHELFLRGDAVLLSRKAAREGGEEPRRIRPSQVVRESEADFSVGVSTGTVAFCGILLLILPLVNPIHAHDGSKIIAFMSNIVGDYVLTVVGAALIALAIGLSQRVTLAWGATLGLLVLSAMATFLRGNTPLVPLALALSAFLIAPFRRCYYRHARLLSEPLSFSTLLSLLLLIGCAVVIATNRAGAEGWWELFVPEDNDARWIVMIAVVLALVVIARLARPGRVVVRPWDEKSAEWYHSLPHALSVIPGAAPDGLVTGEAGNAAIPFRRRGSFVVGMGDPAGEDADCASVIWRLRDLAMQEGYQPVFWRTGKTFLPIYADMGLVNWPLADVPGAWLCCPSEQIGLVRSKLFGRKAGTTQDPRS</sequence>
<evidence type="ECO:0000256" key="1">
    <source>
        <dbReference type="ARBA" id="ARBA00004651"/>
    </source>
</evidence>
<feature type="transmembrane region" description="Helical" evidence="8">
    <location>
        <begin position="71"/>
        <end position="89"/>
    </location>
</feature>
<dbReference type="InterPro" id="IPR024320">
    <property type="entry name" value="LPG_synthase_C"/>
</dbReference>
<keyword evidence="5 8" id="KW-1133">Transmembrane helix</keyword>
<proteinExistence type="predicted"/>
<dbReference type="PANTHER" id="PTHR34697:SF2">
    <property type="entry name" value="PHOSPHATIDYLGLYCEROL LYSYLTRANSFERASE"/>
    <property type="match status" value="1"/>
</dbReference>
<feature type="transmembrane region" description="Helical" evidence="8">
    <location>
        <begin position="524"/>
        <end position="543"/>
    </location>
</feature>
<dbReference type="Proteomes" id="UP000635278">
    <property type="component" value="Unassembled WGS sequence"/>
</dbReference>
<organism evidence="10 11">
    <name type="scientific">Acetobacter musti</name>
    <dbReference type="NCBI Taxonomy" id="864732"/>
    <lineage>
        <taxon>Bacteria</taxon>
        <taxon>Pseudomonadati</taxon>
        <taxon>Pseudomonadota</taxon>
        <taxon>Alphaproteobacteria</taxon>
        <taxon>Acetobacterales</taxon>
        <taxon>Acetobacteraceae</taxon>
        <taxon>Acetobacter</taxon>
    </lineage>
</organism>
<accession>A0ABX0JQF1</accession>
<feature type="transmembrane region" description="Helical" evidence="8">
    <location>
        <begin position="110"/>
        <end position="129"/>
    </location>
</feature>
<dbReference type="InterPro" id="IPR022791">
    <property type="entry name" value="L-PG_synthase/AglD"/>
</dbReference>